<keyword evidence="3" id="KW-1185">Reference proteome</keyword>
<evidence type="ECO:0000313" key="2">
    <source>
        <dbReference type="EMBL" id="KUL46341.1"/>
    </source>
</evidence>
<dbReference type="OrthoDB" id="3855669at2"/>
<organism evidence="2 3">
    <name type="scientific">Streptomyces regalis</name>
    <dbReference type="NCBI Taxonomy" id="68262"/>
    <lineage>
        <taxon>Bacteria</taxon>
        <taxon>Bacillati</taxon>
        <taxon>Actinomycetota</taxon>
        <taxon>Actinomycetes</taxon>
        <taxon>Kitasatosporales</taxon>
        <taxon>Streptomycetaceae</taxon>
        <taxon>Streptomyces</taxon>
    </lineage>
</organism>
<name>A0A0X3VNL5_9ACTN</name>
<dbReference type="Proteomes" id="UP000053923">
    <property type="component" value="Unassembled WGS sequence"/>
</dbReference>
<sequence length="80" mass="9016">MAQTQEKPPTMLSHGKLPYPQGTLVEDSETECQGELQGVIEERLKETNKVINRTAFVRPRGGGIEWEAPLNRIRPVDDND</sequence>
<dbReference type="RefSeq" id="WP_062697931.1">
    <property type="nucleotide sequence ID" value="NZ_LLZG01000005.1"/>
</dbReference>
<gene>
    <name evidence="2" type="ORF">ADL12_02425</name>
</gene>
<evidence type="ECO:0000256" key="1">
    <source>
        <dbReference type="SAM" id="MobiDB-lite"/>
    </source>
</evidence>
<proteinExistence type="predicted"/>
<accession>A0A0X3VNL5</accession>
<feature type="region of interest" description="Disordered" evidence="1">
    <location>
        <begin position="1"/>
        <end position="21"/>
    </location>
</feature>
<dbReference type="AlphaFoldDB" id="A0A0X3VNL5"/>
<reference evidence="3" key="1">
    <citation type="submission" date="2015-10" db="EMBL/GenBank/DDBJ databases">
        <authorList>
            <person name="Ju K.-S."/>
            <person name="Doroghazi J.R."/>
            <person name="Metcalf W.W."/>
        </authorList>
    </citation>
    <scope>NUCLEOTIDE SEQUENCE [LARGE SCALE GENOMIC DNA]</scope>
    <source>
        <strain evidence="3">NRRL 3151</strain>
    </source>
</reference>
<comment type="caution">
    <text evidence="2">The sequence shown here is derived from an EMBL/GenBank/DDBJ whole genome shotgun (WGS) entry which is preliminary data.</text>
</comment>
<protein>
    <submittedName>
        <fullName evidence="2">Uncharacterized protein</fullName>
    </submittedName>
</protein>
<evidence type="ECO:0000313" key="3">
    <source>
        <dbReference type="Proteomes" id="UP000053923"/>
    </source>
</evidence>
<dbReference type="EMBL" id="LLZG01000005">
    <property type="protein sequence ID" value="KUL46341.1"/>
    <property type="molecule type" value="Genomic_DNA"/>
</dbReference>